<reference evidence="2 3" key="1">
    <citation type="submission" date="2019-08" db="EMBL/GenBank/DDBJ databases">
        <title>Archangium and Cystobacter genomes.</title>
        <authorList>
            <person name="Chen I.-C.K."/>
            <person name="Wielgoss S."/>
        </authorList>
    </citation>
    <scope>NUCLEOTIDE SEQUENCE [LARGE SCALE GENOMIC DNA]</scope>
    <source>
        <strain evidence="2 3">Cbm 6</strain>
    </source>
</reference>
<feature type="transmembrane region" description="Helical" evidence="1">
    <location>
        <begin position="118"/>
        <end position="141"/>
    </location>
</feature>
<keyword evidence="1" id="KW-0812">Transmembrane</keyword>
<feature type="transmembrane region" description="Helical" evidence="1">
    <location>
        <begin position="221"/>
        <end position="240"/>
    </location>
</feature>
<dbReference type="RefSeq" id="WP_395819157.1">
    <property type="nucleotide sequence ID" value="NZ_CP043494.1"/>
</dbReference>
<evidence type="ECO:0000313" key="3">
    <source>
        <dbReference type="Proteomes" id="UP001611383"/>
    </source>
</evidence>
<keyword evidence="1" id="KW-0472">Membrane</keyword>
<dbReference type="EMBL" id="CP043494">
    <property type="protein sequence ID" value="WNG45081.1"/>
    <property type="molecule type" value="Genomic_DNA"/>
</dbReference>
<protein>
    <recommendedName>
        <fullName evidence="4">Glycerophosphoryl diester phosphodiesterase membrane domain-containing protein</fullName>
    </recommendedName>
</protein>
<sequence>MAEPAPFPLSRTDWRFDALWALCWEAFRREWLLLSLGMLLLAAIGPVFGLVEGLVSGALGFAAGEGGMAVAGVLVLLATPFILVIQGVMQLGVHRVSWAVLRGGTATFPDFLGQWRKILSYVVLSVLGFLVALATVLYAAFLNTLIPMFMTLAVSLERAGLGWLGMLTAGGLSLVVILLSGYSLFRMMFLLSVAMLELACNDAAGPLVAFRNARVITRGQLRWFLLFCLISVPLLLLGALMLGVGVLPALALDHLLLVGLYLTLRNGVDLGTHEKASDALREVASGSEV</sequence>
<evidence type="ECO:0000313" key="2">
    <source>
        <dbReference type="EMBL" id="WNG45081.1"/>
    </source>
</evidence>
<keyword evidence="3" id="KW-1185">Reference proteome</keyword>
<gene>
    <name evidence="2" type="ORF">F0U60_13930</name>
</gene>
<dbReference type="Proteomes" id="UP001611383">
    <property type="component" value="Chromosome"/>
</dbReference>
<keyword evidence="1" id="KW-1133">Transmembrane helix</keyword>
<feature type="transmembrane region" description="Helical" evidence="1">
    <location>
        <begin position="57"/>
        <end position="85"/>
    </location>
</feature>
<name>A0ABY9WUY5_9BACT</name>
<accession>A0ABY9WUY5</accession>
<evidence type="ECO:0000256" key="1">
    <source>
        <dbReference type="SAM" id="Phobius"/>
    </source>
</evidence>
<proteinExistence type="predicted"/>
<feature type="transmembrane region" description="Helical" evidence="1">
    <location>
        <begin position="161"/>
        <end position="185"/>
    </location>
</feature>
<feature type="transmembrane region" description="Helical" evidence="1">
    <location>
        <begin position="31"/>
        <end position="51"/>
    </location>
</feature>
<evidence type="ECO:0008006" key="4">
    <source>
        <dbReference type="Google" id="ProtNLM"/>
    </source>
</evidence>
<organism evidence="2 3">
    <name type="scientific">Archangium minus</name>
    <dbReference type="NCBI Taxonomy" id="83450"/>
    <lineage>
        <taxon>Bacteria</taxon>
        <taxon>Pseudomonadati</taxon>
        <taxon>Myxococcota</taxon>
        <taxon>Myxococcia</taxon>
        <taxon>Myxococcales</taxon>
        <taxon>Cystobacterineae</taxon>
        <taxon>Archangiaceae</taxon>
        <taxon>Archangium</taxon>
    </lineage>
</organism>